<accession>A0A0Q0Z6Q5</accession>
<dbReference type="PATRIC" id="fig|1544416.3.peg.386"/>
<proteinExistence type="predicted"/>
<dbReference type="STRING" id="1544416.Cocul_00382"/>
<evidence type="ECO:0000313" key="2">
    <source>
        <dbReference type="Proteomes" id="UP000050517"/>
    </source>
</evidence>
<dbReference type="EMBL" id="LKST01000001">
    <property type="protein sequence ID" value="KQB85244.1"/>
    <property type="molecule type" value="Genomic_DNA"/>
</dbReference>
<dbReference type="OrthoDB" id="4408394at2"/>
<keyword evidence="2" id="KW-1185">Reference proteome</keyword>
<dbReference type="AlphaFoldDB" id="A0A0Q0Z6Q5"/>
<dbReference type="RefSeq" id="WP_150114302.1">
    <property type="nucleotide sequence ID" value="NZ_LKST01000001.1"/>
</dbReference>
<sequence length="254" mass="28472">MQVMEYGAHKIANANSEREPWYLPIAPLDSEDWALAIRGLRCYEEKVEERFGEKIDRGLWLGDKYLVYGADSPLELGGRYLGVRRRNQVPSGWCVTSLCDRNGEGSGGIDQASTFDLAWKYVMRNCVLDHFIDSDLWKGLGRSSFFGNKSDQSAAYLQVGVDGTPHPHGRHSSLGHTWWEAHRENFLGDGGSEKLSLGPGFVFFSIDDPSDWYKNVWSSGVDLTWGFGLDIEDYVSLLFTVGTMESLNDLEGIA</sequence>
<name>A0A0Q0Z6Q5_9CORY</name>
<protein>
    <submittedName>
        <fullName evidence="1">Uncharacterized protein</fullName>
    </submittedName>
</protein>
<dbReference type="Proteomes" id="UP000050517">
    <property type="component" value="Unassembled WGS sequence"/>
</dbReference>
<comment type="caution">
    <text evidence="1">The sequence shown here is derived from an EMBL/GenBank/DDBJ whole genome shotgun (WGS) entry which is preliminary data.</text>
</comment>
<evidence type="ECO:0000313" key="1">
    <source>
        <dbReference type="EMBL" id="KQB85244.1"/>
    </source>
</evidence>
<gene>
    <name evidence="1" type="ORF">Cocul_00382</name>
</gene>
<reference evidence="1 2" key="1">
    <citation type="submission" date="2015-10" db="EMBL/GenBank/DDBJ databases">
        <title>Corynebacteirum lowii and Corynebacterium oculi species nova, derived from human clinical disease and and emended description of Corynebacterium mastiditis.</title>
        <authorList>
            <person name="Bernard K."/>
            <person name="Pacheco A.L."/>
            <person name="Mcdougall C."/>
            <person name="Burtx T."/>
            <person name="Weibe D."/>
            <person name="Tyler S."/>
            <person name="Olson A.B."/>
            <person name="Cnockaert M."/>
            <person name="Eguchi H."/>
            <person name="Kuwahara T."/>
            <person name="Nakayama-Imaohji H."/>
            <person name="Boudewijins M."/>
            <person name="Van Hoecke F."/>
            <person name="Bernier A.-M."/>
            <person name="Vandamme P."/>
        </authorList>
    </citation>
    <scope>NUCLEOTIDE SEQUENCE [LARGE SCALE GENOMIC DNA]</scope>
    <source>
        <strain evidence="1 2">NML 130210</strain>
    </source>
</reference>
<organism evidence="1 2">
    <name type="scientific">Corynebacterium oculi</name>
    <dbReference type="NCBI Taxonomy" id="1544416"/>
    <lineage>
        <taxon>Bacteria</taxon>
        <taxon>Bacillati</taxon>
        <taxon>Actinomycetota</taxon>
        <taxon>Actinomycetes</taxon>
        <taxon>Mycobacteriales</taxon>
        <taxon>Corynebacteriaceae</taxon>
        <taxon>Corynebacterium</taxon>
    </lineage>
</organism>